<dbReference type="Proteomes" id="UP000000692">
    <property type="component" value="Chromosome"/>
</dbReference>
<dbReference type="RefSeq" id="WP_013383026.1">
    <property type="nucleotide sequence ID" value="NC_017384.1"/>
</dbReference>
<name>F9Y9K6_KETVW</name>
<feature type="transmembrane region" description="Helical" evidence="1">
    <location>
        <begin position="188"/>
        <end position="215"/>
    </location>
</feature>
<organism evidence="2 3">
    <name type="scientific">Ketogulonicigenium vulgare (strain WSH-001)</name>
    <dbReference type="NCBI Taxonomy" id="759362"/>
    <lineage>
        <taxon>Bacteria</taxon>
        <taxon>Pseudomonadati</taxon>
        <taxon>Pseudomonadota</taxon>
        <taxon>Alphaproteobacteria</taxon>
        <taxon>Rhodobacterales</taxon>
        <taxon>Roseobacteraceae</taxon>
        <taxon>Ketogulonicigenium</taxon>
    </lineage>
</organism>
<protein>
    <submittedName>
        <fullName evidence="2">Membrane protein-like protein</fullName>
    </submittedName>
</protein>
<dbReference type="InterPro" id="IPR006747">
    <property type="entry name" value="DUF599"/>
</dbReference>
<dbReference type="AlphaFoldDB" id="F9Y9K6"/>
<dbReference type="Pfam" id="PF04654">
    <property type="entry name" value="DUF599"/>
    <property type="match status" value="1"/>
</dbReference>
<dbReference type="eggNOG" id="COG3821">
    <property type="taxonomic scope" value="Bacteria"/>
</dbReference>
<evidence type="ECO:0000313" key="3">
    <source>
        <dbReference type="Proteomes" id="UP000000692"/>
    </source>
</evidence>
<dbReference type="PANTHER" id="PTHR31168">
    <property type="entry name" value="OS02G0292800 PROTEIN"/>
    <property type="match status" value="1"/>
</dbReference>
<reference evidence="2 3" key="1">
    <citation type="journal article" date="2011" name="J. Bacteriol.">
        <title>Complete genome sequence of the industrial strain Ketogulonicigenium vulgare WSH-001.</title>
        <authorList>
            <person name="Liu L."/>
            <person name="Li Y."/>
            <person name="Zhang J."/>
            <person name="Zhou Z."/>
            <person name="Liu J."/>
            <person name="Li X."/>
            <person name="Zhou J."/>
            <person name="Du G."/>
            <person name="Wang L."/>
            <person name="Chen J."/>
        </authorList>
    </citation>
    <scope>NUCLEOTIDE SEQUENCE [LARGE SCALE GENOMIC DNA]</scope>
    <source>
        <strain evidence="2 3">WSH-001</strain>
    </source>
</reference>
<dbReference type="EMBL" id="CP002018">
    <property type="protein sequence ID" value="AEM41344.1"/>
    <property type="molecule type" value="Genomic_DNA"/>
</dbReference>
<keyword evidence="3" id="KW-1185">Reference proteome</keyword>
<dbReference type="HOGENOM" id="CLU_096744_0_0_5"/>
<gene>
    <name evidence="2" type="ordered locus">KVU_1504</name>
</gene>
<sequence length="234" mass="26072">MNLIELLIIIGWKDLAVLAMIAVIWLVLGFVIEHPSARRPSVSRLMEGYRRAWMEDFSKRENRVFDATIISSLRQSTSFFVSTCLLAVGGLLALMGNIDQLSGVAEQLTHQNESQLLWQLRLLPATVFLIIAVLKFIWSNRLFGYCSILMGSVPIDKDSPQGPARAARAAELNIRAAISFNRGLRAMYFALATLAWVMGDALLVISVLAVTGFLWSREFASRSRDVMLDGADDH</sequence>
<keyword evidence="1" id="KW-0812">Transmembrane</keyword>
<accession>F9Y9K6</accession>
<keyword evidence="1" id="KW-1133">Transmembrane helix</keyword>
<feature type="transmembrane region" description="Helical" evidence="1">
    <location>
        <begin position="118"/>
        <end position="138"/>
    </location>
</feature>
<dbReference type="PANTHER" id="PTHR31168:SF1">
    <property type="entry name" value="DUF599 FAMILY PROTEIN"/>
    <property type="match status" value="1"/>
</dbReference>
<feature type="transmembrane region" description="Helical" evidence="1">
    <location>
        <begin position="79"/>
        <end position="98"/>
    </location>
</feature>
<keyword evidence="1" id="KW-0472">Membrane</keyword>
<evidence type="ECO:0000313" key="2">
    <source>
        <dbReference type="EMBL" id="AEM41344.1"/>
    </source>
</evidence>
<dbReference type="PATRIC" id="fig|759362.5.peg.1558"/>
<dbReference type="KEGG" id="kvl:KVU_1504"/>
<evidence type="ECO:0000256" key="1">
    <source>
        <dbReference type="SAM" id="Phobius"/>
    </source>
</evidence>
<feature type="transmembrane region" description="Helical" evidence="1">
    <location>
        <begin position="6"/>
        <end position="32"/>
    </location>
</feature>
<dbReference type="OrthoDB" id="9806874at2"/>
<proteinExistence type="predicted"/>